<comment type="caution">
    <text evidence="1">The sequence shown here is derived from an EMBL/GenBank/DDBJ whole genome shotgun (WGS) entry which is preliminary data.</text>
</comment>
<protein>
    <submittedName>
        <fullName evidence="1">Uncharacterized protein</fullName>
    </submittedName>
</protein>
<accession>A0A7Y8G080</accession>
<proteinExistence type="predicted"/>
<dbReference type="RefSeq" id="WP_177110717.1">
    <property type="nucleotide sequence ID" value="NZ_JACASD010000015.1"/>
</dbReference>
<name>A0A7Y8G080_9PSED</name>
<organism evidence="1 2">
    <name type="scientific">Pseudomonas reactans</name>
    <dbReference type="NCBI Taxonomy" id="117680"/>
    <lineage>
        <taxon>Bacteria</taxon>
        <taxon>Pseudomonadati</taxon>
        <taxon>Pseudomonadota</taxon>
        <taxon>Gammaproteobacteria</taxon>
        <taxon>Pseudomonadales</taxon>
        <taxon>Pseudomonadaceae</taxon>
        <taxon>Pseudomonas</taxon>
    </lineage>
</organism>
<gene>
    <name evidence="1" type="ORF">HX893_07305</name>
</gene>
<reference evidence="1 2" key="1">
    <citation type="submission" date="2020-04" db="EMBL/GenBank/DDBJ databases">
        <title>Molecular characterization of pseudomonads from Agaricus bisporus reveal novel blotch 2 pathogens in Western Europe.</title>
        <authorList>
            <person name="Taparia T."/>
            <person name="Krijger M."/>
            <person name="Haynes E."/>
            <person name="Elpinstone J.G."/>
            <person name="Noble R."/>
            <person name="Van Der Wolf J."/>
        </authorList>
    </citation>
    <scope>NUCLEOTIDE SEQUENCE [LARGE SCALE GENOMIC DNA]</scope>
    <source>
        <strain evidence="1 2">P8021</strain>
    </source>
</reference>
<dbReference type="EMBL" id="JACASD010000015">
    <property type="protein sequence ID" value="NWE87936.1"/>
    <property type="molecule type" value="Genomic_DNA"/>
</dbReference>
<evidence type="ECO:0000313" key="1">
    <source>
        <dbReference type="EMBL" id="NWE87936.1"/>
    </source>
</evidence>
<dbReference type="AlphaFoldDB" id="A0A7Y8G080"/>
<evidence type="ECO:0000313" key="2">
    <source>
        <dbReference type="Proteomes" id="UP000585226"/>
    </source>
</evidence>
<sequence>MIEVDREVLKEAVAGTVAVMSKSMPNSFYDAGVIIMPYFIHYEAKHGALKKKAHRVTVTEIHRELEWMIKSGEIEEKFSWLDPKAIEEREKRIQEMDAKYRT</sequence>
<dbReference type="Proteomes" id="UP000585226">
    <property type="component" value="Unassembled WGS sequence"/>
</dbReference>